<feature type="transmembrane region" description="Helical" evidence="1">
    <location>
        <begin position="7"/>
        <end position="26"/>
    </location>
</feature>
<dbReference type="PROSITE" id="PS51257">
    <property type="entry name" value="PROKAR_LIPOPROTEIN"/>
    <property type="match status" value="1"/>
</dbReference>
<gene>
    <name evidence="2" type="ORF">S01H1_37327</name>
</gene>
<dbReference type="AlphaFoldDB" id="X0VGL2"/>
<evidence type="ECO:0000256" key="1">
    <source>
        <dbReference type="SAM" id="Phobius"/>
    </source>
</evidence>
<keyword evidence="1" id="KW-0812">Transmembrane</keyword>
<organism evidence="2">
    <name type="scientific">marine sediment metagenome</name>
    <dbReference type="NCBI Taxonomy" id="412755"/>
    <lineage>
        <taxon>unclassified sequences</taxon>
        <taxon>metagenomes</taxon>
        <taxon>ecological metagenomes</taxon>
    </lineage>
</organism>
<protein>
    <submittedName>
        <fullName evidence="2">Uncharacterized protein</fullName>
    </submittedName>
</protein>
<name>X0VGL2_9ZZZZ</name>
<dbReference type="EMBL" id="BARS01023445">
    <property type="protein sequence ID" value="GAG11588.1"/>
    <property type="molecule type" value="Genomic_DNA"/>
</dbReference>
<feature type="non-terminal residue" evidence="2">
    <location>
        <position position="105"/>
    </location>
</feature>
<reference evidence="2" key="1">
    <citation type="journal article" date="2014" name="Front. Microbiol.">
        <title>High frequency of phylogenetically diverse reductive dehalogenase-homologous genes in deep subseafloor sedimentary metagenomes.</title>
        <authorList>
            <person name="Kawai M."/>
            <person name="Futagami T."/>
            <person name="Toyoda A."/>
            <person name="Takaki Y."/>
            <person name="Nishi S."/>
            <person name="Hori S."/>
            <person name="Arai W."/>
            <person name="Tsubouchi T."/>
            <person name="Morono Y."/>
            <person name="Uchiyama I."/>
            <person name="Ito T."/>
            <person name="Fujiyama A."/>
            <person name="Inagaki F."/>
            <person name="Takami H."/>
        </authorList>
    </citation>
    <scope>NUCLEOTIDE SEQUENCE</scope>
    <source>
        <strain evidence="2">Expedition CK06-06</strain>
    </source>
</reference>
<evidence type="ECO:0000313" key="2">
    <source>
        <dbReference type="EMBL" id="GAG11588.1"/>
    </source>
</evidence>
<accession>X0VGL2</accession>
<keyword evidence="1" id="KW-1133">Transmembrane helix</keyword>
<comment type="caution">
    <text evidence="2">The sequence shown here is derived from an EMBL/GenBank/DDBJ whole genome shotgun (WGS) entry which is preliminary data.</text>
</comment>
<proteinExistence type="predicted"/>
<sequence length="105" mass="12003">MRKIIEFIFVAVVWYSIIVIFCTLGSCKAKRIEHTIYKTDTITKSEIIRIDKPQLNTITLENICDSLGVLNPIFYTHTSDNVKTTLKSEHNTLKLEVDVDSIVNS</sequence>
<keyword evidence="1" id="KW-0472">Membrane</keyword>